<evidence type="ECO:0000313" key="1">
    <source>
        <dbReference type="EMBL" id="SHH96750.1"/>
    </source>
</evidence>
<sequence>MLPAGLAQPSRQIQHQEDQNRFRIWVDGKIGFINTYGEIVIDPVFRNANNFSEGLCAARVNGAFGFIDIHGNFVIPPQYDYAARFVEGRAVCFQDEKRVYIDRNGKEPFANPFKFISHLENGRASVCTYSNKWGFINAKGELLIDTVYELVGGMIDHRAVVSLADEAGLIDENGKFVVPFGKYKTIRGPMEGYYRVEIPDPNPEDPKQHGKMGFIDREGTLVMARDSQERGRIMGDISNGLVRVELYHKSDVRGEPEARYGGYINLKGELIFDDPDFVTAFDFADNRGVVEKRNGLYSLIDTKGQFIAEDKFTEILSPLWRDSPFRNGRAFVATDEGWGLIDTSANFIIKPRFKKIGYQGFVGDYFFFEEENPESKDLNRVRYGVADSQGNVIVNPILEDYNPKGFVNGLLACVIDSKRTYIDEKGKIVWQASPVIHKEAGFNIDFMNRAYYCARSWSGRNSDRYDRDGENNFPRPIKKRMGFVPKNLSFALDSGESAFRDRLVMRLGNTSGKSIFFNADDGHLYMKMQALDRHGRWRDIEVVPGRMCRFSHHTLKLNPETCWTFSVPRYQGDFKTKMRMEVTYIDPKHKNRRRHSERELVLLSPEFEGSINPAQFWRSPSYSTRTGTVDPYGN</sequence>
<accession>A0A1M5XA99</accession>
<dbReference type="PANTHER" id="PTHR37841">
    <property type="entry name" value="GLR2918 PROTEIN"/>
    <property type="match status" value="1"/>
</dbReference>
<reference evidence="1 2" key="1">
    <citation type="submission" date="2016-11" db="EMBL/GenBank/DDBJ databases">
        <authorList>
            <person name="Jaros S."/>
            <person name="Januszkiewicz K."/>
            <person name="Wedrychowicz H."/>
        </authorList>
    </citation>
    <scope>NUCLEOTIDE SEQUENCE [LARGE SCALE GENOMIC DNA]</scope>
    <source>
        <strain evidence="1 2">DSM 24574</strain>
    </source>
</reference>
<dbReference type="Pfam" id="PF14903">
    <property type="entry name" value="WG_beta_rep"/>
    <property type="match status" value="5"/>
</dbReference>
<gene>
    <name evidence="1" type="ORF">SAMN04488109_6310</name>
</gene>
<dbReference type="STRING" id="947013.SAMN04488109_6310"/>
<proteinExistence type="predicted"/>
<dbReference type="SUPFAM" id="SSF69360">
    <property type="entry name" value="Cell wall binding repeat"/>
    <property type="match status" value="1"/>
</dbReference>
<evidence type="ECO:0000313" key="2">
    <source>
        <dbReference type="Proteomes" id="UP000184212"/>
    </source>
</evidence>
<dbReference type="Proteomes" id="UP000184212">
    <property type="component" value="Unassembled WGS sequence"/>
</dbReference>
<dbReference type="PANTHER" id="PTHR37841:SF1">
    <property type="entry name" value="DUF3298 DOMAIN-CONTAINING PROTEIN"/>
    <property type="match status" value="1"/>
</dbReference>
<organism evidence="1 2">
    <name type="scientific">Chryseolinea serpens</name>
    <dbReference type="NCBI Taxonomy" id="947013"/>
    <lineage>
        <taxon>Bacteria</taxon>
        <taxon>Pseudomonadati</taxon>
        <taxon>Bacteroidota</taxon>
        <taxon>Cytophagia</taxon>
        <taxon>Cytophagales</taxon>
        <taxon>Fulvivirgaceae</taxon>
        <taxon>Chryseolinea</taxon>
    </lineage>
</organism>
<dbReference type="AlphaFoldDB" id="A0A1M5XA99"/>
<name>A0A1M5XA99_9BACT</name>
<dbReference type="EMBL" id="FQWQ01000006">
    <property type="protein sequence ID" value="SHH96750.1"/>
    <property type="molecule type" value="Genomic_DNA"/>
</dbReference>
<protein>
    <submittedName>
        <fullName evidence="1">WG containing repeat-containing protein</fullName>
    </submittedName>
</protein>
<dbReference type="InterPro" id="IPR032774">
    <property type="entry name" value="WG_beta_rep"/>
</dbReference>
<keyword evidence="2" id="KW-1185">Reference proteome</keyword>